<dbReference type="Proteomes" id="UP000765509">
    <property type="component" value="Unassembled WGS sequence"/>
</dbReference>
<proteinExistence type="predicted"/>
<accession>A0A9Q3DED2</accession>
<protein>
    <submittedName>
        <fullName evidence="1">Uncharacterized protein</fullName>
    </submittedName>
</protein>
<gene>
    <name evidence="1" type="ORF">O181_041150</name>
</gene>
<evidence type="ECO:0000313" key="2">
    <source>
        <dbReference type="Proteomes" id="UP000765509"/>
    </source>
</evidence>
<name>A0A9Q3DED2_9BASI</name>
<reference evidence="1" key="1">
    <citation type="submission" date="2021-03" db="EMBL/GenBank/DDBJ databases">
        <title>Draft genome sequence of rust myrtle Austropuccinia psidii MF-1, a brazilian biotype.</title>
        <authorList>
            <person name="Quecine M.C."/>
            <person name="Pachon D.M.R."/>
            <person name="Bonatelli M.L."/>
            <person name="Correr F.H."/>
            <person name="Franceschini L.M."/>
            <person name="Leite T.F."/>
            <person name="Margarido G.R.A."/>
            <person name="Almeida C.A."/>
            <person name="Ferrarezi J.A."/>
            <person name="Labate C.A."/>
        </authorList>
    </citation>
    <scope>NUCLEOTIDE SEQUENCE</scope>
    <source>
        <strain evidence="1">MF-1</strain>
    </source>
</reference>
<dbReference type="EMBL" id="AVOT02016318">
    <property type="protein sequence ID" value="MBW0501435.1"/>
    <property type="molecule type" value="Genomic_DNA"/>
</dbReference>
<evidence type="ECO:0000313" key="1">
    <source>
        <dbReference type="EMBL" id="MBW0501435.1"/>
    </source>
</evidence>
<comment type="caution">
    <text evidence="1">The sequence shown here is derived from an EMBL/GenBank/DDBJ whole genome shotgun (WGS) entry which is preliminary data.</text>
</comment>
<keyword evidence="2" id="KW-1185">Reference proteome</keyword>
<dbReference type="AlphaFoldDB" id="A0A9Q3DED2"/>
<organism evidence="1 2">
    <name type="scientific">Austropuccinia psidii MF-1</name>
    <dbReference type="NCBI Taxonomy" id="1389203"/>
    <lineage>
        <taxon>Eukaryota</taxon>
        <taxon>Fungi</taxon>
        <taxon>Dikarya</taxon>
        <taxon>Basidiomycota</taxon>
        <taxon>Pucciniomycotina</taxon>
        <taxon>Pucciniomycetes</taxon>
        <taxon>Pucciniales</taxon>
        <taxon>Sphaerophragmiaceae</taxon>
        <taxon>Austropuccinia</taxon>
    </lineage>
</organism>
<sequence length="100" mass="11561">MIQTLEDIVRRFCAYGLEFKESNGFTHYCFTFIPALKMEYNISFHSSTGQTPAMLEKGLNQSLPADTLRKDFIDIHTTSSSFKIIFDKAKYEKESINDTF</sequence>